<proteinExistence type="predicted"/>
<gene>
    <name evidence="2" type="ORF">RclHR1_10690013</name>
</gene>
<organism evidence="2 3">
    <name type="scientific">Rhizophagus clarus</name>
    <dbReference type="NCBI Taxonomy" id="94130"/>
    <lineage>
        <taxon>Eukaryota</taxon>
        <taxon>Fungi</taxon>
        <taxon>Fungi incertae sedis</taxon>
        <taxon>Mucoromycota</taxon>
        <taxon>Glomeromycotina</taxon>
        <taxon>Glomeromycetes</taxon>
        <taxon>Glomerales</taxon>
        <taxon>Glomeraceae</taxon>
        <taxon>Rhizophagus</taxon>
    </lineage>
</organism>
<dbReference type="Proteomes" id="UP000247702">
    <property type="component" value="Unassembled WGS sequence"/>
</dbReference>
<dbReference type="EMBL" id="BEXD01000079">
    <property type="protein sequence ID" value="GBB84050.1"/>
    <property type="molecule type" value="Genomic_DNA"/>
</dbReference>
<feature type="compositionally biased region" description="Polar residues" evidence="1">
    <location>
        <begin position="16"/>
        <end position="33"/>
    </location>
</feature>
<feature type="region of interest" description="Disordered" evidence="1">
    <location>
        <begin position="16"/>
        <end position="40"/>
    </location>
</feature>
<keyword evidence="3" id="KW-1185">Reference proteome</keyword>
<evidence type="ECO:0000313" key="3">
    <source>
        <dbReference type="Proteomes" id="UP000247702"/>
    </source>
</evidence>
<dbReference type="AlphaFoldDB" id="A0A2Z6Q298"/>
<name>A0A2Z6Q298_9GLOM</name>
<sequence>MPFSLKEVLNSMTKETTTFQESSKQQAKNVTSEASASSSKVAASSNVAAMIDLKLTQPTDFKLDTNTQSIIEKILEEQLKQSIVIDAL</sequence>
<evidence type="ECO:0000256" key="1">
    <source>
        <dbReference type="SAM" id="MobiDB-lite"/>
    </source>
</evidence>
<accession>A0A2Z6Q298</accession>
<comment type="caution">
    <text evidence="2">The sequence shown here is derived from an EMBL/GenBank/DDBJ whole genome shotgun (WGS) entry which is preliminary data.</text>
</comment>
<evidence type="ECO:0000313" key="2">
    <source>
        <dbReference type="EMBL" id="GBB84050.1"/>
    </source>
</evidence>
<reference evidence="2 3" key="1">
    <citation type="submission" date="2017-11" db="EMBL/GenBank/DDBJ databases">
        <title>The genome of Rhizophagus clarus HR1 reveals common genetic basis of auxotrophy among arbuscular mycorrhizal fungi.</title>
        <authorList>
            <person name="Kobayashi Y."/>
        </authorList>
    </citation>
    <scope>NUCLEOTIDE SEQUENCE [LARGE SCALE GENOMIC DNA]</scope>
    <source>
        <strain evidence="2 3">HR1</strain>
    </source>
</reference>
<protein>
    <submittedName>
        <fullName evidence="2">Uncharacterized protein</fullName>
    </submittedName>
</protein>